<accession>E6PH08</accession>
<sequence length="279" mass="31817">MQTRVFSMQEPLEDSRIKNYVIEALSSTGGEFLIKGAALGLIVRALASKDNFDFQDYLKSTKLTFMGLMLHVAATGAIQVLPQNVGDFLVGLPTAIAPKNQAQPFELRPDVFSAFTRINTKYYYHPNSDEFTTMSTSECIEVEPVSPDIAVNMRREFAMSMPEEIRHELLSTLLEVDDSNNSALSTFKLFSREVVRQHLSAKWGWYRSQFLAQHIRQWADKNNVPFHKEWLPPVQRHQSRIRSNGGELARALERLSDDDLSKIVVPLSVVQRMLQKHHP</sequence>
<dbReference type="AlphaFoldDB" id="E6PH08"/>
<name>E6PH08_9ZZZZ</name>
<comment type="caution">
    <text evidence="1">The sequence shown here is derived from an EMBL/GenBank/DDBJ whole genome shotgun (WGS) entry which is preliminary data.</text>
</comment>
<organism evidence="1">
    <name type="scientific">mine drainage metagenome</name>
    <dbReference type="NCBI Taxonomy" id="410659"/>
    <lineage>
        <taxon>unclassified sequences</taxon>
        <taxon>metagenomes</taxon>
        <taxon>ecological metagenomes</taxon>
    </lineage>
</organism>
<evidence type="ECO:0000313" key="1">
    <source>
        <dbReference type="EMBL" id="CBH75746.1"/>
    </source>
</evidence>
<gene>
    <name evidence="1" type="ORF">CARN1_1144</name>
</gene>
<reference evidence="1" key="1">
    <citation type="submission" date="2009-10" db="EMBL/GenBank/DDBJ databases">
        <title>Diversity of trophic interactions inside an arsenic-rich microbial ecosystem.</title>
        <authorList>
            <person name="Bertin P.N."/>
            <person name="Heinrich-Salmeron A."/>
            <person name="Pelletier E."/>
            <person name="Goulhen-Chollet F."/>
            <person name="Arsene-Ploetze F."/>
            <person name="Gallien S."/>
            <person name="Calteau A."/>
            <person name="Vallenet D."/>
            <person name="Casiot C."/>
            <person name="Chane-Woon-Ming B."/>
            <person name="Giloteaux L."/>
            <person name="Barakat M."/>
            <person name="Bonnefoy V."/>
            <person name="Bruneel O."/>
            <person name="Chandler M."/>
            <person name="Cleiss J."/>
            <person name="Duran R."/>
            <person name="Elbaz-Poulichet F."/>
            <person name="Fonknechten N."/>
            <person name="Lauga B."/>
            <person name="Mornico D."/>
            <person name="Ortet P."/>
            <person name="Schaeffer C."/>
            <person name="Siguier P."/>
            <person name="Alexander Thil Smith A."/>
            <person name="Van Dorsselaer A."/>
            <person name="Weissenbach J."/>
            <person name="Medigue C."/>
            <person name="Le Paslier D."/>
        </authorList>
    </citation>
    <scope>NUCLEOTIDE SEQUENCE</scope>
</reference>
<protein>
    <submittedName>
        <fullName evidence="1">Uncharacterized protein</fullName>
    </submittedName>
</protein>
<dbReference type="EMBL" id="CABL01000016">
    <property type="protein sequence ID" value="CBH75746.1"/>
    <property type="molecule type" value="Genomic_DNA"/>
</dbReference>
<proteinExistence type="predicted"/>